<keyword evidence="3" id="KW-1185">Reference proteome</keyword>
<dbReference type="EMBL" id="JACIIU010000014">
    <property type="protein sequence ID" value="MBB6261993.1"/>
    <property type="molecule type" value="Genomic_DNA"/>
</dbReference>
<name>A0A841LV23_9HYPH</name>
<dbReference type="AlphaFoldDB" id="A0A841LV23"/>
<evidence type="ECO:0000313" key="3">
    <source>
        <dbReference type="Proteomes" id="UP000555393"/>
    </source>
</evidence>
<reference evidence="2 3" key="1">
    <citation type="submission" date="2020-08" db="EMBL/GenBank/DDBJ databases">
        <title>Genomic Encyclopedia of Type Strains, Phase IV (KMG-IV): sequencing the most valuable type-strain genomes for metagenomic binning, comparative biology and taxonomic classification.</title>
        <authorList>
            <person name="Goeker M."/>
        </authorList>
    </citation>
    <scope>NUCLEOTIDE SEQUENCE [LARGE SCALE GENOMIC DNA]</scope>
    <source>
        <strain evidence="2 3">DSM 22336</strain>
    </source>
</reference>
<dbReference type="SUPFAM" id="SSF103515">
    <property type="entry name" value="Autotransporter"/>
    <property type="match status" value="1"/>
</dbReference>
<dbReference type="Pfam" id="PF03797">
    <property type="entry name" value="Autotransporter"/>
    <property type="match status" value="1"/>
</dbReference>
<dbReference type="NCBIfam" id="TIGR01414">
    <property type="entry name" value="autotrans_barl"/>
    <property type="match status" value="1"/>
</dbReference>
<dbReference type="InterPro" id="IPR005546">
    <property type="entry name" value="Autotransporte_beta"/>
</dbReference>
<dbReference type="InterPro" id="IPR036709">
    <property type="entry name" value="Autotransporte_beta_dom_sf"/>
</dbReference>
<proteinExistence type="predicted"/>
<sequence>MSVINSGVIVTSGNRAHAIAADSQGGTAVGAKYGDAGDVSVENSGDLLTTGNAAYAITALSEGAVAGAVTIHNTGDVVTAGANANGITAKSLGKTSAGDVSLANSATVVTNGAGSNALTATSVVETDTLFASRAMPQLAQASAFEFEAFDFVTFGGGQAGNVSIDHSGNLIARGEGASAIYAQSTGATNGNIDIVVQAESLLVGGSAGGAGVSIIDGAKNSLANHGTITALGDKLGYIPGADGKLFAAGWVDGMAIQGTTGTTDISNSGLVVGIIDMGIGSNRFTNNQDAWIVAGTYIGLGGQSDSLFTNTGVLTSGGIGAVETTVIDGNFDQTETGNYLVDLDFADGGAAGQNMRIAASTPSASGKADRLDVTGQANLGGHLPVNISNTGHAKSGQNDYVIVRAEGGVQDDGMKLEAPDTAVATFTLGYTEHETVLGANIDYAAKGLTENGIAVGNTINDIQFDQTSPAFRPLASAIFAQADIASLQRTYDLIDGEGTAGAQQAYFSDTNAFIGAVSQQTNIWSNPYRQASGQTDQNCTLKNNLCVESLWRGWYSGFGSNTSIKGDPYVVGSGDLKSHSKGMAAGLDYELTKDLLLGFSVGMSKADFKVNDRLTKGDIEIGRTAIYGAYRHNNFYVDGLVGVDWFNASTDRLAAILPAAGNAGFSDRLQNDFSGYGINARLETGYRMDLGGVQVTPFAALQLSSFHMNSSTEYADITGGDLALYYKSRTIHSVRLSLGAQVDTRIDLGDNAHFSPYLRAAWVHEFANKRSVEAGFITAPGYEFVVHGAAQPRNSAQLEAGFNLQIETGLSLYGKVTGSFSGSNHDVSGSGGLRLRW</sequence>
<comment type="caution">
    <text evidence="2">The sequence shown here is derived from an EMBL/GenBank/DDBJ whole genome shotgun (WGS) entry which is preliminary data.</text>
</comment>
<dbReference type="SMART" id="SM00869">
    <property type="entry name" value="Autotransporter"/>
    <property type="match status" value="1"/>
</dbReference>
<dbReference type="InterPro" id="IPR006315">
    <property type="entry name" value="OM_autotransptr_brl_dom"/>
</dbReference>
<evidence type="ECO:0000259" key="1">
    <source>
        <dbReference type="PROSITE" id="PS51208"/>
    </source>
</evidence>
<accession>A0A841LV23</accession>
<evidence type="ECO:0000313" key="2">
    <source>
        <dbReference type="EMBL" id="MBB6261993.1"/>
    </source>
</evidence>
<dbReference type="RefSeq" id="WP_184223864.1">
    <property type="nucleotide sequence ID" value="NZ_JACIIU010000014.1"/>
</dbReference>
<protein>
    <submittedName>
        <fullName evidence="2">Outer membrane autotransporter protein</fullName>
    </submittedName>
</protein>
<organism evidence="2 3">
    <name type="scientific">Paenochrobactrum gallinarii</name>
    <dbReference type="NCBI Taxonomy" id="643673"/>
    <lineage>
        <taxon>Bacteria</taxon>
        <taxon>Pseudomonadati</taxon>
        <taxon>Pseudomonadota</taxon>
        <taxon>Alphaproteobacteria</taxon>
        <taxon>Hyphomicrobiales</taxon>
        <taxon>Brucellaceae</taxon>
        <taxon>Paenochrobactrum</taxon>
    </lineage>
</organism>
<gene>
    <name evidence="2" type="ORF">FHS77_002560</name>
</gene>
<dbReference type="PROSITE" id="PS51208">
    <property type="entry name" value="AUTOTRANSPORTER"/>
    <property type="match status" value="1"/>
</dbReference>
<dbReference type="Gene3D" id="2.40.128.130">
    <property type="entry name" value="Autotransporter beta-domain"/>
    <property type="match status" value="1"/>
</dbReference>
<dbReference type="GO" id="GO:0019867">
    <property type="term" value="C:outer membrane"/>
    <property type="evidence" value="ECO:0007669"/>
    <property type="project" value="InterPro"/>
</dbReference>
<dbReference type="Proteomes" id="UP000555393">
    <property type="component" value="Unassembled WGS sequence"/>
</dbReference>
<feature type="domain" description="Autotransporter" evidence="1">
    <location>
        <begin position="546"/>
        <end position="837"/>
    </location>
</feature>